<name>A0ABD4TP41_9EURY</name>
<dbReference type="EMBL" id="VOTZ01000037">
    <property type="protein sequence ID" value="MCQ1539534.1"/>
    <property type="molecule type" value="Genomic_DNA"/>
</dbReference>
<feature type="transmembrane region" description="Helical" evidence="1">
    <location>
        <begin position="238"/>
        <end position="256"/>
    </location>
</feature>
<evidence type="ECO:0000313" key="3">
    <source>
        <dbReference type="Proteomes" id="UP001524383"/>
    </source>
</evidence>
<dbReference type="Proteomes" id="UP001524383">
    <property type="component" value="Unassembled WGS sequence"/>
</dbReference>
<keyword evidence="1" id="KW-0472">Membrane</keyword>
<feature type="transmembrane region" description="Helical" evidence="1">
    <location>
        <begin position="88"/>
        <end position="109"/>
    </location>
</feature>
<keyword evidence="3" id="KW-1185">Reference proteome</keyword>
<keyword evidence="1" id="KW-1133">Transmembrane helix</keyword>
<comment type="caution">
    <text evidence="2">The sequence shown here is derived from an EMBL/GenBank/DDBJ whole genome shotgun (WGS) entry which is preliminary data.</text>
</comment>
<feature type="transmembrane region" description="Helical" evidence="1">
    <location>
        <begin position="211"/>
        <end position="231"/>
    </location>
</feature>
<gene>
    <name evidence="2" type="ORF">FTO68_11155</name>
</gene>
<accession>A0ABD4TP41</accession>
<reference evidence="2 3" key="1">
    <citation type="submission" date="2019-08" db="EMBL/GenBank/DDBJ databases">
        <authorList>
            <person name="Chen S.-C."/>
            <person name="Lai M.-C."/>
            <person name="You Y.-T."/>
        </authorList>
    </citation>
    <scope>NUCLEOTIDE SEQUENCE [LARGE SCALE GENOMIC DNA]</scope>
    <source>
        <strain evidence="2 3">P2F9704a</strain>
    </source>
</reference>
<keyword evidence="1" id="KW-0812">Transmembrane</keyword>
<dbReference type="RefSeq" id="WP_255333505.1">
    <property type="nucleotide sequence ID" value="NZ_VOTZ01000037.1"/>
</dbReference>
<sequence>MLGLALSLASLIYLLIKNRKNTSDTFVSKSIKIIIEVTFFILFVGSLLILHVNTDRPSIYFIIIALSSGFLALSILSVQTRIEISLQIVKIFLVSFNLKYSLFLSYWGVGVDYWGHLLDNYNLTQYGFIEVLSGKEVYFPLMHIQVAVNQIITGSPIKDATNFGIIIPLVCSSVCVFLIAQRLLNVKIGLLALLLVNISDFHIMWGSSPQTTTFGIVLFFFLIYTIIIASLTTTHRMLWSMLSLIILVSISLNHAISSFITFFTILGLLIGSIIYNFIFNNERHYIPPIIFFFLFSIILIHHWDIALYHGLEGEVSFFEKILSGFQFDLTEYAGFLNRPETIPEYITALPPFLERVAETIGLTILIGFSVIGGLFWLSNNYKNKLTFSILISSVIILFVTFAFPMMGIRNIMPTRWFAFIYFFLSILAAFAIIILLMKTTNHCFRIIGCFLLIFILTFFMTANTISNLDSPLWLKESSISTTYTYQEGIGAESITRISNRVMSDTRYFSLVSRTNYQAEAITFQEEQQLGNTPDTVFMWRNYMLNRPIMHFQRIENYDRRIKGTKILGIEFFKDLEKYNKIYMNDGITGYYLQ</sequence>
<feature type="transmembrane region" description="Helical" evidence="1">
    <location>
        <begin position="443"/>
        <end position="462"/>
    </location>
</feature>
<evidence type="ECO:0000313" key="2">
    <source>
        <dbReference type="EMBL" id="MCQ1539534.1"/>
    </source>
</evidence>
<feature type="transmembrane region" description="Helical" evidence="1">
    <location>
        <begin position="359"/>
        <end position="378"/>
    </location>
</feature>
<feature type="transmembrane region" description="Helical" evidence="1">
    <location>
        <begin position="33"/>
        <end position="52"/>
    </location>
</feature>
<feature type="transmembrane region" description="Helical" evidence="1">
    <location>
        <begin position="416"/>
        <end position="436"/>
    </location>
</feature>
<evidence type="ECO:0000256" key="1">
    <source>
        <dbReference type="SAM" id="Phobius"/>
    </source>
</evidence>
<feature type="transmembrane region" description="Helical" evidence="1">
    <location>
        <begin position="58"/>
        <end position="76"/>
    </location>
</feature>
<proteinExistence type="predicted"/>
<feature type="transmembrane region" description="Helical" evidence="1">
    <location>
        <begin position="262"/>
        <end position="278"/>
    </location>
</feature>
<feature type="transmembrane region" description="Helical" evidence="1">
    <location>
        <begin position="188"/>
        <end position="205"/>
    </location>
</feature>
<feature type="transmembrane region" description="Helical" evidence="1">
    <location>
        <begin position="285"/>
        <end position="303"/>
    </location>
</feature>
<feature type="transmembrane region" description="Helical" evidence="1">
    <location>
        <begin position="385"/>
        <end position="404"/>
    </location>
</feature>
<evidence type="ECO:0008006" key="4">
    <source>
        <dbReference type="Google" id="ProtNLM"/>
    </source>
</evidence>
<feature type="transmembrane region" description="Helical" evidence="1">
    <location>
        <begin position="163"/>
        <end position="181"/>
    </location>
</feature>
<organism evidence="2 3">
    <name type="scientific">Methanocalculus taiwanensis</name>
    <dbReference type="NCBI Taxonomy" id="106207"/>
    <lineage>
        <taxon>Archaea</taxon>
        <taxon>Methanobacteriati</taxon>
        <taxon>Methanobacteriota</taxon>
        <taxon>Stenosarchaea group</taxon>
        <taxon>Methanomicrobia</taxon>
        <taxon>Methanomicrobiales</taxon>
        <taxon>Methanocalculaceae</taxon>
        <taxon>Methanocalculus</taxon>
    </lineage>
</organism>
<dbReference type="AlphaFoldDB" id="A0ABD4TP41"/>
<protein>
    <recommendedName>
        <fullName evidence="4">Glycosyltransferase RgtA/B/C/D-like domain-containing protein</fullName>
    </recommendedName>
</protein>